<dbReference type="AlphaFoldDB" id="A0A375EAG8"/>
<accession>A0A375EAG8</accession>
<comment type="caution">
    <text evidence="1">The sequence shown here is derived from an EMBL/GenBank/DDBJ whole genome shotgun (WGS) entry which is preliminary data.</text>
</comment>
<dbReference type="EMBL" id="OFTH01000036">
    <property type="protein sequence ID" value="SOZ68109.1"/>
    <property type="molecule type" value="Genomic_DNA"/>
</dbReference>
<evidence type="ECO:0000313" key="1">
    <source>
        <dbReference type="EMBL" id="SOZ68109.1"/>
    </source>
</evidence>
<gene>
    <name evidence="1" type="ORF">CBM2613_B110195</name>
</gene>
<name>A0A375EAG8_9BURK</name>
<dbReference type="Proteomes" id="UP000256952">
    <property type="component" value="Chromosome CBM2613_b"/>
</dbReference>
<sequence>MCAMALKNFSKLPRKMQSYVNWKSRRNACTSGETFWRFYHPDTPPQQLHFRGQTIAKCLDRLRRLSPYNR</sequence>
<reference evidence="1" key="1">
    <citation type="submission" date="2018-01" db="EMBL/GenBank/DDBJ databases">
        <authorList>
            <person name="Clerissi C."/>
        </authorList>
    </citation>
    <scope>NUCLEOTIDE SEQUENCE</scope>
    <source>
        <strain evidence="1">Cupriavidus taiwanensis STM 8556</strain>
    </source>
</reference>
<protein>
    <submittedName>
        <fullName evidence="1">Uncharacterized protein</fullName>
    </submittedName>
</protein>
<proteinExistence type="predicted"/>
<organism evidence="1">
    <name type="scientific">Cupriavidus taiwanensis</name>
    <dbReference type="NCBI Taxonomy" id="164546"/>
    <lineage>
        <taxon>Bacteria</taxon>
        <taxon>Pseudomonadati</taxon>
        <taxon>Pseudomonadota</taxon>
        <taxon>Betaproteobacteria</taxon>
        <taxon>Burkholderiales</taxon>
        <taxon>Burkholderiaceae</taxon>
        <taxon>Cupriavidus</taxon>
    </lineage>
</organism>